<reference evidence="4 5" key="1">
    <citation type="journal article" date="2014" name="World J. Microbiol. Biotechnol.">
        <title>Biodiversity and physiological characteristics of Antarctic and Arctic lichens-associated bacteria.</title>
        <authorList>
            <person name="Lee Y.M."/>
            <person name="Kim E.H."/>
            <person name="Lee H.K."/>
            <person name="Hong S.G."/>
        </authorList>
    </citation>
    <scope>NUCLEOTIDE SEQUENCE [LARGE SCALE GENOMIC DNA]</scope>
    <source>
        <strain evidence="4 5">PAMC 26569</strain>
    </source>
</reference>
<evidence type="ECO:0000313" key="4">
    <source>
        <dbReference type="EMBL" id="QKE89275.1"/>
    </source>
</evidence>
<dbReference type="GO" id="GO:0005737">
    <property type="term" value="C:cytoplasm"/>
    <property type="evidence" value="ECO:0007669"/>
    <property type="project" value="TreeGrafter"/>
</dbReference>
<keyword evidence="4" id="KW-0315">Glutamine amidotransferase</keyword>
<dbReference type="PANTHER" id="PTHR48094">
    <property type="entry name" value="PROTEIN/NUCLEIC ACID DEGLYCASE DJ-1-RELATED"/>
    <property type="match status" value="1"/>
</dbReference>
<evidence type="ECO:0000256" key="3">
    <source>
        <dbReference type="ARBA" id="ARBA00038493"/>
    </source>
</evidence>
<dbReference type="InterPro" id="IPR032633">
    <property type="entry name" value="ThiJ-like"/>
</dbReference>
<dbReference type="AlphaFoldDB" id="A0A6M8HLR5"/>
<evidence type="ECO:0000313" key="5">
    <source>
        <dbReference type="Proteomes" id="UP000500767"/>
    </source>
</evidence>
<dbReference type="InterPro" id="IPR029062">
    <property type="entry name" value="Class_I_gatase-like"/>
</dbReference>
<dbReference type="GO" id="GO:0016740">
    <property type="term" value="F:transferase activity"/>
    <property type="evidence" value="ECO:0007669"/>
    <property type="project" value="UniProtKB-KW"/>
</dbReference>
<proteinExistence type="inferred from homology"/>
<evidence type="ECO:0000256" key="2">
    <source>
        <dbReference type="ARBA" id="ARBA00023239"/>
    </source>
</evidence>
<name>A0A6M8HLR5_9PROT</name>
<keyword evidence="1" id="KW-0346">Stress response</keyword>
<dbReference type="Proteomes" id="UP000500767">
    <property type="component" value="Chromosome"/>
</dbReference>
<keyword evidence="5" id="KW-1185">Reference proteome</keyword>
<gene>
    <name evidence="4" type="ORF">HN018_03820</name>
</gene>
<dbReference type="SUPFAM" id="SSF52317">
    <property type="entry name" value="Class I glutamine amidotransferase-like"/>
    <property type="match status" value="1"/>
</dbReference>
<comment type="similarity">
    <text evidence="3">Belongs to the peptidase C56 family. HSP31-like subfamily.</text>
</comment>
<keyword evidence="2" id="KW-0456">Lyase</keyword>
<evidence type="ECO:0000256" key="1">
    <source>
        <dbReference type="ARBA" id="ARBA00023016"/>
    </source>
</evidence>
<dbReference type="PANTHER" id="PTHR48094:SF11">
    <property type="entry name" value="GLUTATHIONE-INDEPENDENT GLYOXALASE HSP31-RELATED"/>
    <property type="match status" value="1"/>
</dbReference>
<protein>
    <submittedName>
        <fullName evidence="4">Type 1 glutamine amidotransferase domain-containing protein</fullName>
    </submittedName>
</protein>
<dbReference type="EMBL" id="CP053708">
    <property type="protein sequence ID" value="QKE89275.1"/>
    <property type="molecule type" value="Genomic_DNA"/>
</dbReference>
<dbReference type="GO" id="GO:0019172">
    <property type="term" value="F:glyoxalase III activity"/>
    <property type="evidence" value="ECO:0007669"/>
    <property type="project" value="TreeGrafter"/>
</dbReference>
<dbReference type="Gene3D" id="3.40.50.880">
    <property type="match status" value="1"/>
</dbReference>
<dbReference type="CDD" id="cd03141">
    <property type="entry name" value="GATase1_Hsp31_like"/>
    <property type="match status" value="1"/>
</dbReference>
<keyword evidence="4" id="KW-0808">Transferase</keyword>
<accession>A0A6M8HLR5</accession>
<dbReference type="InterPro" id="IPR050325">
    <property type="entry name" value="Prot/Nucl_acid_deglycase"/>
</dbReference>
<organism evidence="4 5">
    <name type="scientific">Lichenicola cladoniae</name>
    <dbReference type="NCBI Taxonomy" id="1484109"/>
    <lineage>
        <taxon>Bacteria</taxon>
        <taxon>Pseudomonadati</taxon>
        <taxon>Pseudomonadota</taxon>
        <taxon>Alphaproteobacteria</taxon>
        <taxon>Acetobacterales</taxon>
        <taxon>Acetobacteraceae</taxon>
        <taxon>Lichenicola</taxon>
    </lineage>
</organism>
<dbReference type="Pfam" id="PF17124">
    <property type="entry name" value="ThiJ_like"/>
    <property type="match status" value="1"/>
</dbReference>
<dbReference type="GO" id="GO:0019243">
    <property type="term" value="P:methylglyoxal catabolic process to D-lactate via S-lactoyl-glutathione"/>
    <property type="evidence" value="ECO:0007669"/>
    <property type="project" value="TreeGrafter"/>
</dbReference>
<dbReference type="RefSeq" id="WP_171837695.1">
    <property type="nucleotide sequence ID" value="NZ_CP053708.1"/>
</dbReference>
<dbReference type="KEGG" id="lck:HN018_03820"/>
<sequence>MLIVLSSESILPLKDGHTFKTGYYLNELIVLARRFSAAGYELVFADPTGNIPPEDQASVSPDYFNGSKVKLDQALKYQSSLDGLKHPTTLRWAADHDLNQYAAVFVPGGPAPMIDLMADRNLGRILTYFHTHAKTTALLCHATIALLSTTRNPELEQAALRVGDLAKARMLASNWPYRNYRLTVFSDDEEEQAAKNVFHAKPQFLPAMALKNAGGQVSTIAAWHSKVVRDRELVTGQNPFSDTALMDVVLPIMQGKQ</sequence>